<dbReference type="InterPro" id="IPR003877">
    <property type="entry name" value="SPRY_dom"/>
</dbReference>
<dbReference type="Pfam" id="PF00643">
    <property type="entry name" value="zf-B_box"/>
    <property type="match status" value="1"/>
</dbReference>
<keyword evidence="3" id="KW-0862">Zinc</keyword>
<dbReference type="STRING" id="137246.A0A401STU9"/>
<dbReference type="AlphaFoldDB" id="A0A401STU9"/>
<reference evidence="8 9" key="1">
    <citation type="journal article" date="2018" name="Nat. Ecol. Evol.">
        <title>Shark genomes provide insights into elasmobranch evolution and the origin of vertebrates.</title>
        <authorList>
            <person name="Hara Y"/>
            <person name="Yamaguchi K"/>
            <person name="Onimaru K"/>
            <person name="Kadota M"/>
            <person name="Koyanagi M"/>
            <person name="Keeley SD"/>
            <person name="Tatsumi K"/>
            <person name="Tanaka K"/>
            <person name="Motone F"/>
            <person name="Kageyama Y"/>
            <person name="Nozu R"/>
            <person name="Adachi N"/>
            <person name="Nishimura O"/>
            <person name="Nakagawa R"/>
            <person name="Tanegashima C"/>
            <person name="Kiyatake I"/>
            <person name="Matsumoto R"/>
            <person name="Murakumo K"/>
            <person name="Nishida K"/>
            <person name="Terakita A"/>
            <person name="Kuratani S"/>
            <person name="Sato K"/>
            <person name="Hyodo S Kuraku.S."/>
        </authorList>
    </citation>
    <scope>NUCLEOTIDE SEQUENCE [LARGE SCALE GENOMIC DNA]</scope>
</reference>
<dbReference type="EMBL" id="BEZZ01000545">
    <property type="protein sequence ID" value="GCC33796.1"/>
    <property type="molecule type" value="Genomic_DNA"/>
</dbReference>
<evidence type="ECO:0008006" key="10">
    <source>
        <dbReference type="Google" id="ProtNLM"/>
    </source>
</evidence>
<evidence type="ECO:0000259" key="6">
    <source>
        <dbReference type="PROSITE" id="PS50119"/>
    </source>
</evidence>
<gene>
    <name evidence="8" type="ORF">chiPu_0012267</name>
</gene>
<dbReference type="InterPro" id="IPR013320">
    <property type="entry name" value="ConA-like_dom_sf"/>
</dbReference>
<dbReference type="InterPro" id="IPR051051">
    <property type="entry name" value="E3_ubiq-ligase_TRIM/RNF"/>
</dbReference>
<evidence type="ECO:0000256" key="2">
    <source>
        <dbReference type="ARBA" id="ARBA00022771"/>
    </source>
</evidence>
<evidence type="ECO:0000256" key="4">
    <source>
        <dbReference type="PROSITE-ProRule" id="PRU00024"/>
    </source>
</evidence>
<dbReference type="PRINTS" id="PR01407">
    <property type="entry name" value="BUTYPHLNCDUF"/>
</dbReference>
<protein>
    <recommendedName>
        <fullName evidence="10">B30.2/SPRY domain-containing protein</fullName>
    </recommendedName>
</protein>
<proteinExistence type="predicted"/>
<dbReference type="Gene3D" id="4.10.830.40">
    <property type="match status" value="1"/>
</dbReference>
<dbReference type="OMA" id="CCEANSG"/>
<dbReference type="SUPFAM" id="SSF49899">
    <property type="entry name" value="Concanavalin A-like lectins/glucanases"/>
    <property type="match status" value="1"/>
</dbReference>
<sequence length="433" mass="49103">MQTEAGSFHLTCKYCIENPKPAVKTCLKCETSFCSQHLTPQLLKEAYRDHTLTEPGVKVTERHCPDHLKLLQHYCKEDAECVCVSCTIIGKHKSHTLLSLDQAQVAITDELEKEIKKLQGVQQNCSTKQRTLERSEAEIKTRINDLKGKSTQSFSEWRRKLDEDEESTMRVIDEEGLQTLSQIQSCSEALNSKMEQIALIDGEFQSLLQRDPLSLIQSDLDSESPSASCSSVHPEPDQYIRTPPEDTEWMGKVPLRHLGSHQKSPLSLDTKTANCYLVLSDDGRSVTLAEQQQLYPSHSERFEDYYQVLSSQSFSSGSHSWEGESDGKEWGMGIVYGSIDRVGQYSWFGESSNSWCLYLGSDAVTIWHDNERTDLPMIPSTSRIQVQLDYEVGTLSFYQVTDSLKHLHTIQTTFTEPVFPAFCCYDKSLKLVN</sequence>
<dbReference type="InterPro" id="IPR000315">
    <property type="entry name" value="Znf_B-box"/>
</dbReference>
<feature type="region of interest" description="Disordered" evidence="5">
    <location>
        <begin position="219"/>
        <end position="243"/>
    </location>
</feature>
<dbReference type="PROSITE" id="PS50188">
    <property type="entry name" value="B302_SPRY"/>
    <property type="match status" value="1"/>
</dbReference>
<keyword evidence="1" id="KW-0479">Metal-binding</keyword>
<feature type="domain" description="B box-type" evidence="6">
    <location>
        <begin position="59"/>
        <end position="100"/>
    </location>
</feature>
<dbReference type="SUPFAM" id="SSF57845">
    <property type="entry name" value="B-box zinc-binding domain"/>
    <property type="match status" value="1"/>
</dbReference>
<dbReference type="PANTHER" id="PTHR25465:SF41">
    <property type="entry name" value="E3 UBIQUITIN-PROTEIN LIGASE RNF135"/>
    <property type="match status" value="1"/>
</dbReference>
<dbReference type="Proteomes" id="UP000287033">
    <property type="component" value="Unassembled WGS sequence"/>
</dbReference>
<dbReference type="SMART" id="SM00589">
    <property type="entry name" value="PRY"/>
    <property type="match status" value="1"/>
</dbReference>
<dbReference type="Pfam" id="PF00622">
    <property type="entry name" value="SPRY"/>
    <property type="match status" value="1"/>
</dbReference>
<dbReference type="InterPro" id="IPR006574">
    <property type="entry name" value="PRY"/>
</dbReference>
<name>A0A401STU9_CHIPU</name>
<dbReference type="SMART" id="SM00336">
    <property type="entry name" value="BBOX"/>
    <property type="match status" value="1"/>
</dbReference>
<evidence type="ECO:0000313" key="9">
    <source>
        <dbReference type="Proteomes" id="UP000287033"/>
    </source>
</evidence>
<evidence type="ECO:0000256" key="3">
    <source>
        <dbReference type="ARBA" id="ARBA00022833"/>
    </source>
</evidence>
<dbReference type="Gene3D" id="2.60.120.920">
    <property type="match status" value="1"/>
</dbReference>
<organism evidence="8 9">
    <name type="scientific">Chiloscyllium punctatum</name>
    <name type="common">Brownbanded bambooshark</name>
    <name type="synonym">Hemiscyllium punctatum</name>
    <dbReference type="NCBI Taxonomy" id="137246"/>
    <lineage>
        <taxon>Eukaryota</taxon>
        <taxon>Metazoa</taxon>
        <taxon>Chordata</taxon>
        <taxon>Craniata</taxon>
        <taxon>Vertebrata</taxon>
        <taxon>Chondrichthyes</taxon>
        <taxon>Elasmobranchii</taxon>
        <taxon>Galeomorphii</taxon>
        <taxon>Galeoidea</taxon>
        <taxon>Orectolobiformes</taxon>
        <taxon>Hemiscylliidae</taxon>
        <taxon>Chiloscyllium</taxon>
    </lineage>
</organism>
<evidence type="ECO:0000256" key="1">
    <source>
        <dbReference type="ARBA" id="ARBA00022723"/>
    </source>
</evidence>
<dbReference type="InterPro" id="IPR001870">
    <property type="entry name" value="B30.2/SPRY"/>
</dbReference>
<keyword evidence="9" id="KW-1185">Reference proteome</keyword>
<dbReference type="PROSITE" id="PS50119">
    <property type="entry name" value="ZF_BBOX"/>
    <property type="match status" value="1"/>
</dbReference>
<accession>A0A401STU9</accession>
<dbReference type="InterPro" id="IPR003879">
    <property type="entry name" value="Butyrophylin_SPRY"/>
</dbReference>
<evidence type="ECO:0000259" key="7">
    <source>
        <dbReference type="PROSITE" id="PS50188"/>
    </source>
</evidence>
<feature type="compositionally biased region" description="Polar residues" evidence="5">
    <location>
        <begin position="219"/>
        <end position="231"/>
    </location>
</feature>
<evidence type="ECO:0000256" key="5">
    <source>
        <dbReference type="SAM" id="MobiDB-lite"/>
    </source>
</evidence>
<keyword evidence="2 4" id="KW-0863">Zinc-finger</keyword>
<dbReference type="GO" id="GO:0005737">
    <property type="term" value="C:cytoplasm"/>
    <property type="evidence" value="ECO:0007669"/>
    <property type="project" value="UniProtKB-ARBA"/>
</dbReference>
<evidence type="ECO:0000313" key="8">
    <source>
        <dbReference type="EMBL" id="GCC33796.1"/>
    </source>
</evidence>
<dbReference type="Pfam" id="PF13765">
    <property type="entry name" value="PRY"/>
    <property type="match status" value="1"/>
</dbReference>
<feature type="domain" description="B30.2/SPRY" evidence="7">
    <location>
        <begin position="245"/>
        <end position="433"/>
    </location>
</feature>
<dbReference type="OrthoDB" id="6270329at2759"/>
<dbReference type="PANTHER" id="PTHR25465">
    <property type="entry name" value="B-BOX DOMAIN CONTAINING"/>
    <property type="match status" value="1"/>
</dbReference>
<comment type="caution">
    <text evidence="8">The sequence shown here is derived from an EMBL/GenBank/DDBJ whole genome shotgun (WGS) entry which is preliminary data.</text>
</comment>
<dbReference type="InterPro" id="IPR043136">
    <property type="entry name" value="B30.2/SPRY_sf"/>
</dbReference>
<dbReference type="Gene3D" id="3.30.160.60">
    <property type="entry name" value="Classic Zinc Finger"/>
    <property type="match status" value="1"/>
</dbReference>
<dbReference type="GO" id="GO:0008270">
    <property type="term" value="F:zinc ion binding"/>
    <property type="evidence" value="ECO:0007669"/>
    <property type="project" value="UniProtKB-KW"/>
</dbReference>